<keyword evidence="5 6" id="KW-0694">RNA-binding</keyword>
<keyword evidence="10" id="KW-1185">Reference proteome</keyword>
<dbReference type="PANTHER" id="PTHR22807:SF53">
    <property type="entry name" value="RIBOSOMAL RNA SMALL SUBUNIT METHYLTRANSFERASE B-RELATED"/>
    <property type="match status" value="1"/>
</dbReference>
<dbReference type="PROSITE" id="PS01153">
    <property type="entry name" value="NOL1_NOP2_SUN"/>
    <property type="match status" value="1"/>
</dbReference>
<feature type="domain" description="SAM-dependent MTase RsmB/NOP-type" evidence="8">
    <location>
        <begin position="207"/>
        <end position="490"/>
    </location>
</feature>
<dbReference type="GO" id="GO:0008173">
    <property type="term" value="F:RNA methyltransferase activity"/>
    <property type="evidence" value="ECO:0007669"/>
    <property type="project" value="InterPro"/>
</dbReference>
<evidence type="ECO:0000256" key="5">
    <source>
        <dbReference type="ARBA" id="ARBA00022884"/>
    </source>
</evidence>
<dbReference type="PRINTS" id="PR02008">
    <property type="entry name" value="RCMTFAMILY"/>
</dbReference>
<comment type="caution">
    <text evidence="9">The sequence shown here is derived from an EMBL/GenBank/DDBJ whole genome shotgun (WGS) entry which is preliminary data.</text>
</comment>
<dbReference type="AlphaFoldDB" id="K1JKV0"/>
<dbReference type="InterPro" id="IPR018314">
    <property type="entry name" value="RsmB/NOL1/NOP2-like_CS"/>
</dbReference>
<dbReference type="eggNOG" id="COG0144">
    <property type="taxonomic scope" value="Bacteria"/>
</dbReference>
<dbReference type="InterPro" id="IPR023267">
    <property type="entry name" value="RCMT"/>
</dbReference>
<keyword evidence="2 6" id="KW-0489">Methyltransferase</keyword>
<feature type="region of interest" description="Disordered" evidence="7">
    <location>
        <begin position="1"/>
        <end position="59"/>
    </location>
</feature>
<sequence>MAETKFPKRRAFAMQKPRKTERTESPRRTERQRAADKRRREEARAMGGYAKGPKTPEKRMTALQPGQVRITGLIVDELTRALGVILKLDGPADVLMKLFFRSNPRLGMRDRGIIAEGIYYALRHLGTLSWAMHPVPPARAPRLVALATLARQHGIESLPPASIGREEGPLKNVLAADFSKAPPHIQAELPEWIYSLLEAQYDDTKELYASMLEGAPLDLRVNLLKASREEVLQELAANGVEAYPTPFSPDGVRLPTKPGLTQWPIYKEGKVDVQDEGSQLIARLLTPRRREMICDFCAGAGGKTLAIGALMRSTGSLYAFDVNEKRLAGLTPRMRRAGLSNVHPIAIRSERDERIRRLQGKFDRVLIDAPCTGTGTFRRNPDLKWRLAPSELDRINKIQKDVLEHASRLVKKGGRMVYATCSMLRRENQEVVEAFLEAHPEWHLVPAADVFAQQGIQFDASQWERFGSYFQMLPHVNSTDGFFAAVLQRD</sequence>
<dbReference type="OrthoDB" id="9810297at2"/>
<evidence type="ECO:0000256" key="7">
    <source>
        <dbReference type="SAM" id="MobiDB-lite"/>
    </source>
</evidence>
<dbReference type="GO" id="GO:0001510">
    <property type="term" value="P:RNA methylation"/>
    <property type="evidence" value="ECO:0007669"/>
    <property type="project" value="InterPro"/>
</dbReference>
<feature type="binding site" evidence="6">
    <location>
        <position position="368"/>
    </location>
    <ligand>
        <name>S-adenosyl-L-methionine</name>
        <dbReference type="ChEBI" id="CHEBI:59789"/>
    </ligand>
</feature>
<comment type="caution">
    <text evidence="6">Lacks conserved residue(s) required for the propagation of feature annotation.</text>
</comment>
<evidence type="ECO:0000256" key="3">
    <source>
        <dbReference type="ARBA" id="ARBA00022679"/>
    </source>
</evidence>
<dbReference type="SUPFAM" id="SSF53335">
    <property type="entry name" value="S-adenosyl-L-methionine-dependent methyltransferases"/>
    <property type="match status" value="1"/>
</dbReference>
<keyword evidence="4 6" id="KW-0949">S-adenosyl-L-methionine</keyword>
<dbReference type="Proteomes" id="UP000005835">
    <property type="component" value="Unassembled WGS sequence"/>
</dbReference>
<dbReference type="Pfam" id="PF22458">
    <property type="entry name" value="RsmF-B_ferredox"/>
    <property type="match status" value="1"/>
</dbReference>
<dbReference type="InterPro" id="IPR049560">
    <property type="entry name" value="MeTrfase_RsmB-F_NOP2_cat"/>
</dbReference>
<dbReference type="PROSITE" id="PS51686">
    <property type="entry name" value="SAM_MT_RSMB_NOP"/>
    <property type="match status" value="1"/>
</dbReference>
<feature type="compositionally biased region" description="Basic and acidic residues" evidence="7">
    <location>
        <begin position="18"/>
        <end position="44"/>
    </location>
</feature>
<dbReference type="InterPro" id="IPR029063">
    <property type="entry name" value="SAM-dependent_MTases_sf"/>
</dbReference>
<feature type="active site" description="Nucleophile" evidence="6">
    <location>
        <position position="421"/>
    </location>
</feature>
<dbReference type="EMBL" id="ADMG01000035">
    <property type="protein sequence ID" value="EKB30801.1"/>
    <property type="molecule type" value="Genomic_DNA"/>
</dbReference>
<evidence type="ECO:0000256" key="4">
    <source>
        <dbReference type="ARBA" id="ARBA00022691"/>
    </source>
</evidence>
<dbReference type="InterPro" id="IPR054728">
    <property type="entry name" value="RsmB-like_ferredoxin"/>
</dbReference>
<dbReference type="Gene3D" id="3.40.50.150">
    <property type="entry name" value="Vaccinia Virus protein VP39"/>
    <property type="match status" value="1"/>
</dbReference>
<dbReference type="HOGENOM" id="CLU_005316_0_2_4"/>
<dbReference type="PANTHER" id="PTHR22807">
    <property type="entry name" value="NOP2 YEAST -RELATED NOL1/NOP2/FMU SUN DOMAIN-CONTAINING"/>
    <property type="match status" value="1"/>
</dbReference>
<protein>
    <submittedName>
        <fullName evidence="9">Ribosomal RNA small subunit methyltransferase B</fullName>
    </submittedName>
</protein>
<dbReference type="CDD" id="cd02440">
    <property type="entry name" value="AdoMet_MTases"/>
    <property type="match status" value="1"/>
</dbReference>
<dbReference type="GO" id="GO:0003723">
    <property type="term" value="F:RNA binding"/>
    <property type="evidence" value="ECO:0007669"/>
    <property type="project" value="UniProtKB-UniRule"/>
</dbReference>
<dbReference type="STRING" id="742823.HMPREF9465_01491"/>
<name>K1JKV0_9BURK</name>
<feature type="binding site" evidence="6">
    <location>
        <position position="321"/>
    </location>
    <ligand>
        <name>S-adenosyl-L-methionine</name>
        <dbReference type="ChEBI" id="CHEBI:59789"/>
    </ligand>
</feature>
<dbReference type="RefSeq" id="WP_005435644.1">
    <property type="nucleotide sequence ID" value="NZ_JH815517.1"/>
</dbReference>
<dbReference type="Pfam" id="PF01189">
    <property type="entry name" value="Methyltr_RsmB-F"/>
    <property type="match status" value="1"/>
</dbReference>
<accession>K1JKV0</accession>
<evidence type="ECO:0000259" key="8">
    <source>
        <dbReference type="PROSITE" id="PS51686"/>
    </source>
</evidence>
<evidence type="ECO:0000256" key="1">
    <source>
        <dbReference type="ARBA" id="ARBA00007494"/>
    </source>
</evidence>
<evidence type="ECO:0000313" key="9">
    <source>
        <dbReference type="EMBL" id="EKB30801.1"/>
    </source>
</evidence>
<keyword evidence="3 6" id="KW-0808">Transferase</keyword>
<evidence type="ECO:0000313" key="10">
    <source>
        <dbReference type="Proteomes" id="UP000005835"/>
    </source>
</evidence>
<gene>
    <name evidence="9" type="ORF">HMPREF9465_01491</name>
</gene>
<proteinExistence type="inferred from homology"/>
<dbReference type="InterPro" id="IPR001678">
    <property type="entry name" value="MeTrfase_RsmB-F_NOP2_dom"/>
</dbReference>
<dbReference type="PATRIC" id="fig|742823.3.peg.1482"/>
<comment type="similarity">
    <text evidence="1 6">Belongs to the class I-like SAM-binding methyltransferase superfamily. RsmB/NOP family.</text>
</comment>
<feature type="compositionally biased region" description="Basic residues" evidence="7">
    <location>
        <begin position="7"/>
        <end position="17"/>
    </location>
</feature>
<organism evidence="9 10">
    <name type="scientific">Sutterella wadsworthensis 2_1_59BFAA</name>
    <dbReference type="NCBI Taxonomy" id="742823"/>
    <lineage>
        <taxon>Bacteria</taxon>
        <taxon>Pseudomonadati</taxon>
        <taxon>Pseudomonadota</taxon>
        <taxon>Betaproteobacteria</taxon>
        <taxon>Burkholderiales</taxon>
        <taxon>Sutterellaceae</taxon>
        <taxon>Sutterella</taxon>
    </lineage>
</organism>
<evidence type="ECO:0000256" key="2">
    <source>
        <dbReference type="ARBA" id="ARBA00022603"/>
    </source>
</evidence>
<reference evidence="9 10" key="1">
    <citation type="submission" date="2012-05" db="EMBL/GenBank/DDBJ databases">
        <title>The Genome Sequence of Sutterella wadsworthensis 2_1_59BFAA.</title>
        <authorList>
            <consortium name="The Broad Institute Genome Sequencing Platform"/>
            <person name="Earl A."/>
            <person name="Ward D."/>
            <person name="Feldgarden M."/>
            <person name="Gevers D."/>
            <person name="Daigneault M."/>
            <person name="Strauss J."/>
            <person name="Allen-Vercoe E."/>
            <person name="Walker B."/>
            <person name="Young S.K."/>
            <person name="Zeng Q."/>
            <person name="Gargeya S."/>
            <person name="Fitzgerald M."/>
            <person name="Haas B."/>
            <person name="Abouelleil A."/>
            <person name="Alvarado L."/>
            <person name="Arachchi H.M."/>
            <person name="Berlin A.M."/>
            <person name="Chapman S.B."/>
            <person name="Goldberg J."/>
            <person name="Griggs A."/>
            <person name="Gujja S."/>
            <person name="Hansen M."/>
            <person name="Howarth C."/>
            <person name="Imamovic A."/>
            <person name="Larimer J."/>
            <person name="McCowen C."/>
            <person name="Montmayeur A."/>
            <person name="Murphy C."/>
            <person name="Neiman D."/>
            <person name="Pearson M."/>
            <person name="Priest M."/>
            <person name="Roberts A."/>
            <person name="Saif S."/>
            <person name="Shea T."/>
            <person name="Sisk P."/>
            <person name="Sykes S."/>
            <person name="Wortman J."/>
            <person name="Nusbaum C."/>
            <person name="Birren B."/>
        </authorList>
    </citation>
    <scope>NUCLEOTIDE SEQUENCE [LARGE SCALE GENOMIC DNA]</scope>
    <source>
        <strain evidence="9 10">2_1_59BFAA</strain>
    </source>
</reference>
<evidence type="ECO:0000256" key="6">
    <source>
        <dbReference type="PROSITE-ProRule" id="PRU01023"/>
    </source>
</evidence>